<accession>A0ABV2ASD3</accession>
<dbReference type="Proteomes" id="UP001439008">
    <property type="component" value="Unassembled WGS sequence"/>
</dbReference>
<gene>
    <name evidence="2" type="ORF">MHBO_003820</name>
</gene>
<evidence type="ECO:0000256" key="1">
    <source>
        <dbReference type="SAM" id="MobiDB-lite"/>
    </source>
</evidence>
<sequence length="143" mass="16084">MQEMQAQAEKGKTFWEEGISDAIPEKLEFGEFNYSVKDVEGYKKSLGTIENFLNRYKDDNGLLDQKRLARTIVAGEQVLNNDLLAAHGKHVQAAVIEEQMKKKANTGDQETTKNTDPDKVETARQNFLDSIKKHSGSLGIRNV</sequence>
<name>A0ABV2ASD3_9EUKA</name>
<feature type="compositionally biased region" description="Basic and acidic residues" evidence="1">
    <location>
        <begin position="110"/>
        <end position="120"/>
    </location>
</feature>
<keyword evidence="3" id="KW-1185">Reference proteome</keyword>
<proteinExistence type="predicted"/>
<comment type="caution">
    <text evidence="2">The sequence shown here is derived from an EMBL/GenBank/DDBJ whole genome shotgun (WGS) entry which is preliminary data.</text>
</comment>
<evidence type="ECO:0000313" key="2">
    <source>
        <dbReference type="EMBL" id="MES1922313.1"/>
    </source>
</evidence>
<evidence type="ECO:0000313" key="3">
    <source>
        <dbReference type="Proteomes" id="UP001439008"/>
    </source>
</evidence>
<feature type="region of interest" description="Disordered" evidence="1">
    <location>
        <begin position="98"/>
        <end position="120"/>
    </location>
</feature>
<reference evidence="2 3" key="1">
    <citation type="journal article" date="2024" name="BMC Biol.">
        <title>Comparative genomics of Ascetosporea gives new insight into the evolutionary basis for animal parasitism in Rhizaria.</title>
        <authorList>
            <person name="Hiltunen Thoren M."/>
            <person name="Onut-Brannstrom I."/>
            <person name="Alfjorden A."/>
            <person name="Peckova H."/>
            <person name="Swords F."/>
            <person name="Hooper C."/>
            <person name="Holzer A.S."/>
            <person name="Bass D."/>
            <person name="Burki F."/>
        </authorList>
    </citation>
    <scope>NUCLEOTIDE SEQUENCE [LARGE SCALE GENOMIC DNA]</scope>
    <source>
        <strain evidence="2">20-A016</strain>
    </source>
</reference>
<organism evidence="2 3">
    <name type="scientific">Bonamia ostreae</name>
    <dbReference type="NCBI Taxonomy" id="126728"/>
    <lineage>
        <taxon>Eukaryota</taxon>
        <taxon>Sar</taxon>
        <taxon>Rhizaria</taxon>
        <taxon>Endomyxa</taxon>
        <taxon>Ascetosporea</taxon>
        <taxon>Haplosporida</taxon>
        <taxon>Bonamia</taxon>
    </lineage>
</organism>
<dbReference type="EMBL" id="JBDODL010002568">
    <property type="protein sequence ID" value="MES1922313.1"/>
    <property type="molecule type" value="Genomic_DNA"/>
</dbReference>
<protein>
    <submittedName>
        <fullName evidence="2">Uncharacterized protein</fullName>
    </submittedName>
</protein>